<dbReference type="InterPro" id="IPR036047">
    <property type="entry name" value="F-box-like_dom_sf"/>
</dbReference>
<dbReference type="InterPro" id="IPR001810">
    <property type="entry name" value="F-box_dom"/>
</dbReference>
<evidence type="ECO:0000313" key="3">
    <source>
        <dbReference type="EMBL" id="RPD58217.1"/>
    </source>
</evidence>
<dbReference type="Pfam" id="PF00646">
    <property type="entry name" value="F-box"/>
    <property type="match status" value="1"/>
</dbReference>
<feature type="region of interest" description="Disordered" evidence="1">
    <location>
        <begin position="606"/>
        <end position="633"/>
    </location>
</feature>
<dbReference type="Proteomes" id="UP000313359">
    <property type="component" value="Unassembled WGS sequence"/>
</dbReference>
<dbReference type="PROSITE" id="PS50181">
    <property type="entry name" value="FBOX"/>
    <property type="match status" value="1"/>
</dbReference>
<dbReference type="AlphaFoldDB" id="A0A5C2S3Y7"/>
<dbReference type="EMBL" id="ML122276">
    <property type="protein sequence ID" value="RPD58217.1"/>
    <property type="molecule type" value="Genomic_DNA"/>
</dbReference>
<dbReference type="OrthoDB" id="2322499at2759"/>
<feature type="domain" description="F-box" evidence="2">
    <location>
        <begin position="81"/>
        <end position="130"/>
    </location>
</feature>
<proteinExistence type="predicted"/>
<keyword evidence="4" id="KW-1185">Reference proteome</keyword>
<accession>A0A5C2S3Y7</accession>
<evidence type="ECO:0000313" key="4">
    <source>
        <dbReference type="Proteomes" id="UP000313359"/>
    </source>
</evidence>
<name>A0A5C2S3Y7_9APHY</name>
<dbReference type="SUPFAM" id="SSF81383">
    <property type="entry name" value="F-box domain"/>
    <property type="match status" value="1"/>
</dbReference>
<feature type="compositionally biased region" description="Low complexity" evidence="1">
    <location>
        <begin position="607"/>
        <end position="617"/>
    </location>
</feature>
<protein>
    <recommendedName>
        <fullName evidence="2">F-box domain-containing protein</fullName>
    </recommendedName>
</protein>
<evidence type="ECO:0000259" key="2">
    <source>
        <dbReference type="PROSITE" id="PS50181"/>
    </source>
</evidence>
<organism evidence="3 4">
    <name type="scientific">Lentinus tigrinus ALCF2SS1-6</name>
    <dbReference type="NCBI Taxonomy" id="1328759"/>
    <lineage>
        <taxon>Eukaryota</taxon>
        <taxon>Fungi</taxon>
        <taxon>Dikarya</taxon>
        <taxon>Basidiomycota</taxon>
        <taxon>Agaricomycotina</taxon>
        <taxon>Agaricomycetes</taxon>
        <taxon>Polyporales</taxon>
        <taxon>Polyporaceae</taxon>
        <taxon>Lentinus</taxon>
    </lineage>
</organism>
<gene>
    <name evidence="3" type="ORF">L227DRAFT_191290</name>
</gene>
<evidence type="ECO:0000256" key="1">
    <source>
        <dbReference type="SAM" id="MobiDB-lite"/>
    </source>
</evidence>
<reference evidence="3" key="1">
    <citation type="journal article" date="2018" name="Genome Biol. Evol.">
        <title>Genomics and development of Lentinus tigrinus, a white-rot wood-decaying mushroom with dimorphic fruiting bodies.</title>
        <authorList>
            <person name="Wu B."/>
            <person name="Xu Z."/>
            <person name="Knudson A."/>
            <person name="Carlson A."/>
            <person name="Chen N."/>
            <person name="Kovaka S."/>
            <person name="LaButti K."/>
            <person name="Lipzen A."/>
            <person name="Pennachio C."/>
            <person name="Riley R."/>
            <person name="Schakwitz W."/>
            <person name="Umezawa K."/>
            <person name="Ohm R.A."/>
            <person name="Grigoriev I.V."/>
            <person name="Nagy L.G."/>
            <person name="Gibbons J."/>
            <person name="Hibbett D."/>
        </authorList>
    </citation>
    <scope>NUCLEOTIDE SEQUENCE [LARGE SCALE GENOMIC DNA]</scope>
    <source>
        <strain evidence="3">ALCF2SS1-6</strain>
    </source>
</reference>
<sequence length="655" mass="75432">MVLPPPLDTEQVDNRIKRFLDYCATRSQCCRNEQVEHTLVPVRFRPVPSNLCTRDGCFPGNADTKKYSVNRAPSYTHFFENPNLENLPVELYFELARYVHPIDLLNLARTSKSIRSILLAKRNQQIWKIALYSIPLLPPCPKDMSHPSYTALLFDEHCWACGSSQNYTEVDYFLRLRLCPECFDENVVSGATVEGIPDAVRDVVTMSIPRQMEDEPFHSPYDDTDVSPLLHKLEDFFFKPELHAMVEKLSSPTVPLECVGTYLLDQATYLHRRLVDAVELCRWETLILEFKGPDGHKLAREYTWSPYRDEHGYCQPLERCAEPASVEATELWLRYLLNAKNSNKILYERDRYSSRAIQTYGARLTRRRTQLADWAERMFASHPNFTKYDAGMFPTMTHVGDMLECFAAKDGARCFLHALLDVERPEDTEEGARLLDSLTRQVYKYYTRSQALGALQVLRDFGTNPRPGLFGREEVDRVKRSWKKYYPVLHHRPDALFICRKCPGRPPHPWKETHAHFRKEHPDFRGPPFVKSIRQWHGVALAREIVTEIGFGEEATITSLSQLVACGQLTCTCGALPVQASEDASLDWPTFVYHIHQHIDNERLAAQEEQAPPSEQQDSAHTPAPRDDIGEELRSLVKLLPEAPRRVSLARRCKQ</sequence>
<feature type="compositionally biased region" description="Basic and acidic residues" evidence="1">
    <location>
        <begin position="624"/>
        <end position="633"/>
    </location>
</feature>